<accession>A0A1F7WTY5</accession>
<dbReference type="AlphaFoldDB" id="A0A1F7WTY5"/>
<proteinExistence type="predicted"/>
<name>A0A1F7WTY5_9BACT</name>
<dbReference type="EMBL" id="MGFH01000073">
    <property type="protein sequence ID" value="OGM06243.1"/>
    <property type="molecule type" value="Genomic_DNA"/>
</dbReference>
<reference evidence="1 2" key="1">
    <citation type="journal article" date="2016" name="Nat. Commun.">
        <title>Thousands of microbial genomes shed light on interconnected biogeochemical processes in an aquifer system.</title>
        <authorList>
            <person name="Anantharaman K."/>
            <person name="Brown C.T."/>
            <person name="Hug L.A."/>
            <person name="Sharon I."/>
            <person name="Castelle C.J."/>
            <person name="Probst A.J."/>
            <person name="Thomas B.C."/>
            <person name="Singh A."/>
            <person name="Wilkins M.J."/>
            <person name="Karaoz U."/>
            <person name="Brodie E.L."/>
            <person name="Williams K.H."/>
            <person name="Hubbard S.S."/>
            <person name="Banfield J.F."/>
        </authorList>
    </citation>
    <scope>NUCLEOTIDE SEQUENCE [LARGE SCALE GENOMIC DNA]</scope>
</reference>
<protein>
    <submittedName>
        <fullName evidence="1">Uncharacterized protein</fullName>
    </submittedName>
</protein>
<gene>
    <name evidence="1" type="ORF">A2008_13955</name>
</gene>
<dbReference type="STRING" id="1817813.A2008_13955"/>
<organism evidence="1 2">
    <name type="scientific">Candidatus Wallbacteria bacterium GWC2_49_35</name>
    <dbReference type="NCBI Taxonomy" id="1817813"/>
    <lineage>
        <taxon>Bacteria</taxon>
        <taxon>Candidatus Walliibacteriota</taxon>
    </lineage>
</organism>
<sequence>MLNEFYRRWIFLLQKNPQNDIFETYRGDFGRLPATPENIEKSKSLIKTRNNDKNKDLIYLQPE</sequence>
<evidence type="ECO:0000313" key="2">
    <source>
        <dbReference type="Proteomes" id="UP000178735"/>
    </source>
</evidence>
<dbReference type="Proteomes" id="UP000178735">
    <property type="component" value="Unassembled WGS sequence"/>
</dbReference>
<evidence type="ECO:0000313" key="1">
    <source>
        <dbReference type="EMBL" id="OGM06243.1"/>
    </source>
</evidence>
<comment type="caution">
    <text evidence="1">The sequence shown here is derived from an EMBL/GenBank/DDBJ whole genome shotgun (WGS) entry which is preliminary data.</text>
</comment>